<evidence type="ECO:0000256" key="8">
    <source>
        <dbReference type="SAM" id="Phobius"/>
    </source>
</evidence>
<name>A0A507AMJ5_9PEZI</name>
<evidence type="ECO:0000313" key="10">
    <source>
        <dbReference type="Proteomes" id="UP000319257"/>
    </source>
</evidence>
<dbReference type="RefSeq" id="XP_030993636.1">
    <property type="nucleotide sequence ID" value="XM_031142165.1"/>
</dbReference>
<evidence type="ECO:0008006" key="11">
    <source>
        <dbReference type="Google" id="ProtNLM"/>
    </source>
</evidence>
<dbReference type="EMBL" id="SKBQ01000045">
    <property type="protein sequence ID" value="TPX11925.1"/>
    <property type="molecule type" value="Genomic_DNA"/>
</dbReference>
<evidence type="ECO:0000256" key="4">
    <source>
        <dbReference type="ARBA" id="ARBA00023026"/>
    </source>
</evidence>
<gene>
    <name evidence="9" type="ORF">E0L32_007423</name>
</gene>
<evidence type="ECO:0000256" key="1">
    <source>
        <dbReference type="ARBA" id="ARBA00004167"/>
    </source>
</evidence>
<comment type="caution">
    <text evidence="9">The sequence shown here is derived from an EMBL/GenBank/DDBJ whole genome shotgun (WGS) entry which is preliminary data.</text>
</comment>
<evidence type="ECO:0000313" key="9">
    <source>
        <dbReference type="EMBL" id="TPX11925.1"/>
    </source>
</evidence>
<dbReference type="STRING" id="1093900.A0A507AMJ5"/>
<feature type="transmembrane region" description="Helical" evidence="8">
    <location>
        <begin position="43"/>
        <end position="65"/>
    </location>
</feature>
<comment type="subcellular location">
    <subcellularLocation>
        <location evidence="1">Membrane</location>
        <topology evidence="1">Single-pass membrane protein</topology>
    </subcellularLocation>
</comment>
<evidence type="ECO:0000256" key="2">
    <source>
        <dbReference type="ARBA" id="ARBA00022692"/>
    </source>
</evidence>
<comment type="similarity">
    <text evidence="7">Belongs to the ustYa family.</text>
</comment>
<evidence type="ECO:0000256" key="3">
    <source>
        <dbReference type="ARBA" id="ARBA00022989"/>
    </source>
</evidence>
<keyword evidence="6" id="KW-0325">Glycoprotein</keyword>
<keyword evidence="5 8" id="KW-0472">Membrane</keyword>
<proteinExistence type="inferred from homology"/>
<dbReference type="Proteomes" id="UP000319257">
    <property type="component" value="Unassembled WGS sequence"/>
</dbReference>
<dbReference type="OrthoDB" id="3687641at2759"/>
<keyword evidence="10" id="KW-1185">Reference proteome</keyword>
<keyword evidence="4" id="KW-0843">Virulence</keyword>
<dbReference type="PANTHER" id="PTHR33365:SF14">
    <property type="entry name" value="TAT PATHWAY SIGNAL SEQUENCE"/>
    <property type="match status" value="1"/>
</dbReference>
<dbReference type="AlphaFoldDB" id="A0A507AMJ5"/>
<dbReference type="InterPro" id="IPR021765">
    <property type="entry name" value="UstYa-like"/>
</dbReference>
<sequence>MEILSYFCRKVPMTAPKQDDDEETRSFLHNNVQHHSRSNYKTAIILTLVNAIMLLLAAIFFGIWYHNQHFVRNADLRRTSSYSPILDLVDLEPRLIKVNGTLFPPKHPAIGRQMPNPDADRVWADWEINHIVPVTRADILRMGKDPDTAVRLDDAVWGLGDDAYAAILDVYHHLHCLNSLRKIAYGSHYGERGADAAGPTMHEVHVNHCVDLLVQALQCSGNVNLITMHWVETQTYPFPDMSVNRKCIDFDKLTQWRTENAIDIDKYMRVIRRPEGQAELKLPDAVYTYQGIKNPNHENGANPGEDFIL</sequence>
<accession>A0A507AMJ5</accession>
<keyword evidence="2 8" id="KW-0812">Transmembrane</keyword>
<dbReference type="Pfam" id="PF11807">
    <property type="entry name" value="UstYa"/>
    <property type="match status" value="1"/>
</dbReference>
<dbReference type="GO" id="GO:0043386">
    <property type="term" value="P:mycotoxin biosynthetic process"/>
    <property type="evidence" value="ECO:0007669"/>
    <property type="project" value="InterPro"/>
</dbReference>
<dbReference type="InParanoid" id="A0A507AMJ5"/>
<evidence type="ECO:0000256" key="7">
    <source>
        <dbReference type="ARBA" id="ARBA00035112"/>
    </source>
</evidence>
<dbReference type="PANTHER" id="PTHR33365">
    <property type="entry name" value="YALI0B05434P"/>
    <property type="match status" value="1"/>
</dbReference>
<keyword evidence="3 8" id="KW-1133">Transmembrane helix</keyword>
<evidence type="ECO:0000256" key="6">
    <source>
        <dbReference type="ARBA" id="ARBA00023180"/>
    </source>
</evidence>
<evidence type="ECO:0000256" key="5">
    <source>
        <dbReference type="ARBA" id="ARBA00023136"/>
    </source>
</evidence>
<protein>
    <recommendedName>
        <fullName evidence="11">Tat pathway signal sequence</fullName>
    </recommendedName>
</protein>
<dbReference type="GeneID" id="41974870"/>
<reference evidence="9 10" key="1">
    <citation type="submission" date="2019-06" db="EMBL/GenBank/DDBJ databases">
        <title>Draft genome sequence of the filamentous fungus Phialemoniopsis curvata isolated from diesel fuel.</title>
        <authorList>
            <person name="Varaljay V.A."/>
            <person name="Lyon W.J."/>
            <person name="Crouch A.L."/>
            <person name="Drake C.E."/>
            <person name="Hollomon J.M."/>
            <person name="Nadeau L.J."/>
            <person name="Nunn H.S."/>
            <person name="Stevenson B.S."/>
            <person name="Bojanowski C.L."/>
            <person name="Crookes-Goodson W.J."/>
        </authorList>
    </citation>
    <scope>NUCLEOTIDE SEQUENCE [LARGE SCALE GENOMIC DNA]</scope>
    <source>
        <strain evidence="9 10">D216</strain>
    </source>
</reference>
<organism evidence="9 10">
    <name type="scientific">Thyridium curvatum</name>
    <dbReference type="NCBI Taxonomy" id="1093900"/>
    <lineage>
        <taxon>Eukaryota</taxon>
        <taxon>Fungi</taxon>
        <taxon>Dikarya</taxon>
        <taxon>Ascomycota</taxon>
        <taxon>Pezizomycotina</taxon>
        <taxon>Sordariomycetes</taxon>
        <taxon>Sordariomycetidae</taxon>
        <taxon>Thyridiales</taxon>
        <taxon>Thyridiaceae</taxon>
        <taxon>Thyridium</taxon>
    </lineage>
</organism>
<dbReference type="GO" id="GO:0016020">
    <property type="term" value="C:membrane"/>
    <property type="evidence" value="ECO:0007669"/>
    <property type="project" value="UniProtKB-SubCell"/>
</dbReference>